<dbReference type="AlphaFoldDB" id="A0A848DJ29"/>
<feature type="region of interest" description="Disordered" evidence="1">
    <location>
        <begin position="321"/>
        <end position="375"/>
    </location>
</feature>
<evidence type="ECO:0000313" key="6">
    <source>
        <dbReference type="Proteomes" id="UP000586918"/>
    </source>
</evidence>
<dbReference type="Gene3D" id="3.40.50.720">
    <property type="entry name" value="NAD(P)-binding Rossmann-like Domain"/>
    <property type="match status" value="2"/>
</dbReference>
<dbReference type="InterPro" id="IPR036291">
    <property type="entry name" value="NAD(P)-bd_dom_sf"/>
</dbReference>
<evidence type="ECO:0000259" key="2">
    <source>
        <dbReference type="Pfam" id="PF00107"/>
    </source>
</evidence>
<protein>
    <submittedName>
        <fullName evidence="5">Gfo/Idh/MocA family oxidoreductase</fullName>
    </submittedName>
</protein>
<feature type="domain" description="Gfo/Idh/MocA-like oxidoreductase N-terminal" evidence="3">
    <location>
        <begin position="13"/>
        <end position="129"/>
    </location>
</feature>
<keyword evidence="6" id="KW-1185">Reference proteome</keyword>
<dbReference type="SUPFAM" id="SSF51735">
    <property type="entry name" value="NAD(P)-binding Rossmann-fold domains"/>
    <property type="match status" value="2"/>
</dbReference>
<dbReference type="Gene3D" id="3.90.180.10">
    <property type="entry name" value="Medium-chain alcohol dehydrogenases, catalytic domain"/>
    <property type="match status" value="1"/>
</dbReference>
<organism evidence="5 6">
    <name type="scientific">Pseudonocardia bannensis</name>
    <dbReference type="NCBI Taxonomy" id="630973"/>
    <lineage>
        <taxon>Bacteria</taxon>
        <taxon>Bacillati</taxon>
        <taxon>Actinomycetota</taxon>
        <taxon>Actinomycetes</taxon>
        <taxon>Pseudonocardiales</taxon>
        <taxon>Pseudonocardiaceae</taxon>
        <taxon>Pseudonocardia</taxon>
    </lineage>
</organism>
<dbReference type="Gene3D" id="3.30.360.10">
    <property type="entry name" value="Dihydrodipicolinate Reductase, domain 2"/>
    <property type="match status" value="1"/>
</dbReference>
<comment type="caution">
    <text evidence="5">The sequence shown here is derived from an EMBL/GenBank/DDBJ whole genome shotgun (WGS) entry which is preliminary data.</text>
</comment>
<reference evidence="5 6" key="1">
    <citation type="submission" date="2020-04" db="EMBL/GenBank/DDBJ databases">
        <authorList>
            <person name="Klaysubun C."/>
            <person name="Duangmal K."/>
            <person name="Lipun K."/>
        </authorList>
    </citation>
    <scope>NUCLEOTIDE SEQUENCE [LARGE SCALE GENOMIC DNA]</scope>
    <source>
        <strain evidence="5 6">DSM 45300</strain>
    </source>
</reference>
<evidence type="ECO:0000259" key="4">
    <source>
        <dbReference type="Pfam" id="PF22725"/>
    </source>
</evidence>
<evidence type="ECO:0000256" key="1">
    <source>
        <dbReference type="SAM" id="MobiDB-lite"/>
    </source>
</evidence>
<dbReference type="CDD" id="cd08255">
    <property type="entry name" value="2-desacetyl-2-hydroxyethyl_bacteriochlorophyllide_like"/>
    <property type="match status" value="1"/>
</dbReference>
<evidence type="ECO:0000313" key="5">
    <source>
        <dbReference type="EMBL" id="NMH92712.1"/>
    </source>
</evidence>
<dbReference type="InterPro" id="IPR051450">
    <property type="entry name" value="Gfo/Idh/MocA_Oxidoreductases"/>
</dbReference>
<feature type="domain" description="Alcohol dehydrogenase-like C-terminal" evidence="2">
    <location>
        <begin position="550"/>
        <end position="645"/>
    </location>
</feature>
<dbReference type="PANTHER" id="PTHR43377:SF1">
    <property type="entry name" value="BILIVERDIN REDUCTASE A"/>
    <property type="match status" value="1"/>
</dbReference>
<dbReference type="Pfam" id="PF01408">
    <property type="entry name" value="GFO_IDH_MocA"/>
    <property type="match status" value="1"/>
</dbReference>
<dbReference type="Pfam" id="PF22725">
    <property type="entry name" value="GFO_IDH_MocA_C3"/>
    <property type="match status" value="1"/>
</dbReference>
<dbReference type="Proteomes" id="UP000586918">
    <property type="component" value="Unassembled WGS sequence"/>
</dbReference>
<gene>
    <name evidence="5" type="ORF">HF519_14265</name>
</gene>
<dbReference type="EMBL" id="JAAXKZ010000046">
    <property type="protein sequence ID" value="NMH92712.1"/>
    <property type="molecule type" value="Genomic_DNA"/>
</dbReference>
<dbReference type="RefSeq" id="WP_169413420.1">
    <property type="nucleotide sequence ID" value="NZ_JAAXKZ010000046.1"/>
</dbReference>
<evidence type="ECO:0000259" key="3">
    <source>
        <dbReference type="Pfam" id="PF01408"/>
    </source>
</evidence>
<proteinExistence type="predicted"/>
<dbReference type="InterPro" id="IPR000683">
    <property type="entry name" value="Gfo/Idh/MocA-like_OxRdtase_N"/>
</dbReference>
<dbReference type="InterPro" id="IPR055170">
    <property type="entry name" value="GFO_IDH_MocA-like_dom"/>
</dbReference>
<accession>A0A848DJ29</accession>
<sequence length="738" mass="77601">MVRAAANGSAKCRIGFVGTGSVAHRHARILSGFDDVVLVAATDVDPDRTAAFCRGYGGRPERDVEALLRHDLDAVYVCVPPFAHGTPEEQLADAGVALFVEKPPARDEATAERIGGRLADAGTLARVGHHWRLGRPVRQALEVLAGRTVRLVHGRWVDRVPPVSWWAHPERSGGQVVEQAVHVLDLARVLVGEVTEVHALPAGSPPGPNGDPVVDAATAAILRFDGGAVGTLGTTCALGWKDGAGLEIVTDDLVLQVGEYGLEVRDADGTHRHSADPAIAREAADRAFVDAVLGVSPPPEPDLPDYSEALRSHRLACALARSAASRQPEPVRRAGRPGAAGDGDGRARERITRTAPVRGADGAKRGSATSGPAPACTDRALVIDGPGSATVQDLPREPGPVAVETVYSGLSAGTELSFYTGTHPALSACFDPELGLFQRDRAAAGYPVTRLGYMEVARLRSGVVPGAEPGALVAMTYGHRAGYAADPLRDRIIVLPRDLDPLLGIYVAHMGPICANGLLYAAAEECGTDVRTLGDGVRGRRVAVMGAGVVGLLSGLFARRHGADEVVVLDPDPARRAAAEGLGLEGLDPDAGDPAVVLKTRWRRGPGDRGADVVLQCRGRTAALACALRLCRPQGTVVDLAFYTDAGAALRLGEEFHHNGLALRCAQIGRVPRGTAHRWDRERLSAETVGLLRTDGSALRKHLVTDVLPLAEGPSLLADLAARRRHVGQAVLTFDDAR</sequence>
<dbReference type="PANTHER" id="PTHR43377">
    <property type="entry name" value="BILIVERDIN REDUCTASE A"/>
    <property type="match status" value="1"/>
</dbReference>
<name>A0A848DJ29_9PSEU</name>
<dbReference type="SUPFAM" id="SSF55347">
    <property type="entry name" value="Glyceraldehyde-3-phosphate dehydrogenase-like, C-terminal domain"/>
    <property type="match status" value="1"/>
</dbReference>
<dbReference type="GO" id="GO:0000166">
    <property type="term" value="F:nucleotide binding"/>
    <property type="evidence" value="ECO:0007669"/>
    <property type="project" value="InterPro"/>
</dbReference>
<dbReference type="InterPro" id="IPR013149">
    <property type="entry name" value="ADH-like_C"/>
</dbReference>
<feature type="domain" description="GFO/IDH/MocA-like oxidoreductase" evidence="4">
    <location>
        <begin position="148"/>
        <end position="248"/>
    </location>
</feature>
<dbReference type="Pfam" id="PF00107">
    <property type="entry name" value="ADH_zinc_N"/>
    <property type="match status" value="1"/>
</dbReference>
<feature type="compositionally biased region" description="Basic and acidic residues" evidence="1">
    <location>
        <begin position="343"/>
        <end position="352"/>
    </location>
</feature>